<keyword evidence="1" id="KW-0812">Transmembrane</keyword>
<keyword evidence="1" id="KW-0472">Membrane</keyword>
<keyword evidence="1" id="KW-1133">Transmembrane helix</keyword>
<gene>
    <name evidence="2" type="ORF">CBF28_12855</name>
</gene>
<keyword evidence="3" id="KW-1185">Reference proteome</keyword>
<organism evidence="2 3">
    <name type="scientific">Vagococcus carniphilus</name>
    <dbReference type="NCBI Taxonomy" id="218144"/>
    <lineage>
        <taxon>Bacteria</taxon>
        <taxon>Bacillati</taxon>
        <taxon>Bacillota</taxon>
        <taxon>Bacilli</taxon>
        <taxon>Lactobacillales</taxon>
        <taxon>Enterococcaceae</taxon>
        <taxon>Vagococcus</taxon>
    </lineage>
</organism>
<name>A0A430ARV2_9ENTE</name>
<reference evidence="2 3" key="1">
    <citation type="submission" date="2017-05" db="EMBL/GenBank/DDBJ databases">
        <title>Vagococcus spp. assemblies.</title>
        <authorList>
            <person name="Gulvik C.A."/>
        </authorList>
    </citation>
    <scope>NUCLEOTIDE SEQUENCE [LARGE SCALE GENOMIC DNA]</scope>
    <source>
        <strain evidence="2 3">SS1714</strain>
    </source>
</reference>
<dbReference type="RefSeq" id="WP_126795913.1">
    <property type="nucleotide sequence ID" value="NZ_CP060720.1"/>
</dbReference>
<accession>A0A430ARV2</accession>
<dbReference type="AlphaFoldDB" id="A0A430ARV2"/>
<sequence length="234" mass="26809">MSEKIKSKSLDAVATFIGSILALFFSDKVMTNILAFFSALKLSVKTQEKLSAFIFALFVAIGYVLVLVIFNLLSKIVTYFFRPMIKVSFINEKGRLITSLDITSDEPEYVNIKINSKFNRLQLWIICKLLRAKLVILVNPRMCSIELADGYIATDDVYSMDKSNGTIYCDIFTMYSPSKKYNPIDIELNILRTLKADAEFKIKLDITGCKLSRLIFLEDYCKFKIEEFKIEGTR</sequence>
<feature type="transmembrane region" description="Helical" evidence="1">
    <location>
        <begin position="52"/>
        <end position="73"/>
    </location>
</feature>
<dbReference type="Proteomes" id="UP000288028">
    <property type="component" value="Unassembled WGS sequence"/>
</dbReference>
<evidence type="ECO:0000256" key="1">
    <source>
        <dbReference type="SAM" id="Phobius"/>
    </source>
</evidence>
<comment type="caution">
    <text evidence="2">The sequence shown here is derived from an EMBL/GenBank/DDBJ whole genome shotgun (WGS) entry which is preliminary data.</text>
</comment>
<dbReference type="EMBL" id="NGKB01000016">
    <property type="protein sequence ID" value="RSU10784.1"/>
    <property type="molecule type" value="Genomic_DNA"/>
</dbReference>
<evidence type="ECO:0000313" key="3">
    <source>
        <dbReference type="Proteomes" id="UP000288028"/>
    </source>
</evidence>
<dbReference type="GeneID" id="95579419"/>
<feature type="transmembrane region" description="Helical" evidence="1">
    <location>
        <begin position="12"/>
        <end position="40"/>
    </location>
</feature>
<protein>
    <submittedName>
        <fullName evidence="2">Uncharacterized protein</fullName>
    </submittedName>
</protein>
<proteinExistence type="predicted"/>
<evidence type="ECO:0000313" key="2">
    <source>
        <dbReference type="EMBL" id="RSU10784.1"/>
    </source>
</evidence>